<accession>A0AAW2MUG1</accession>
<dbReference type="AlphaFoldDB" id="A0AAW2MUG1"/>
<feature type="compositionally biased region" description="Low complexity" evidence="2">
    <location>
        <begin position="480"/>
        <end position="499"/>
    </location>
</feature>
<dbReference type="GO" id="GO:0000993">
    <property type="term" value="F:RNA polymerase II complex binding"/>
    <property type="evidence" value="ECO:0007669"/>
    <property type="project" value="TreeGrafter"/>
</dbReference>
<evidence type="ECO:0000259" key="3">
    <source>
        <dbReference type="PROSITE" id="PS51391"/>
    </source>
</evidence>
<dbReference type="InterPro" id="IPR008942">
    <property type="entry name" value="ENTH_VHS"/>
</dbReference>
<dbReference type="PANTHER" id="PTHR12460:SF0">
    <property type="entry name" value="CID DOMAIN-CONTAINING PROTEIN-RELATED"/>
    <property type="match status" value="1"/>
</dbReference>
<reference evidence="4" key="2">
    <citation type="journal article" date="2024" name="Plant">
        <title>Genomic evolution and insights into agronomic trait innovations of Sesamum species.</title>
        <authorList>
            <person name="Miao H."/>
            <person name="Wang L."/>
            <person name="Qu L."/>
            <person name="Liu H."/>
            <person name="Sun Y."/>
            <person name="Le M."/>
            <person name="Wang Q."/>
            <person name="Wei S."/>
            <person name="Zheng Y."/>
            <person name="Lin W."/>
            <person name="Duan Y."/>
            <person name="Cao H."/>
            <person name="Xiong S."/>
            <person name="Wang X."/>
            <person name="Wei L."/>
            <person name="Li C."/>
            <person name="Ma Q."/>
            <person name="Ju M."/>
            <person name="Zhao R."/>
            <person name="Li G."/>
            <person name="Mu C."/>
            <person name="Tian Q."/>
            <person name="Mei H."/>
            <person name="Zhang T."/>
            <person name="Gao T."/>
            <person name="Zhang H."/>
        </authorList>
    </citation>
    <scope>NUCLEOTIDE SEQUENCE</scope>
    <source>
        <strain evidence="4">G01</strain>
    </source>
</reference>
<protein>
    <submittedName>
        <fullName evidence="4">Regulation of nuclear pre-domain-containing protein 1A</fullName>
    </submittedName>
</protein>
<feature type="compositionally biased region" description="Low complexity" evidence="2">
    <location>
        <begin position="408"/>
        <end position="421"/>
    </location>
</feature>
<feature type="compositionally biased region" description="Pro residues" evidence="2">
    <location>
        <begin position="422"/>
        <end position="437"/>
    </location>
</feature>
<dbReference type="Gene3D" id="1.25.40.90">
    <property type="match status" value="1"/>
</dbReference>
<comment type="caution">
    <text evidence="4">The sequence shown here is derived from an EMBL/GenBank/DDBJ whole genome shotgun (WGS) entry which is preliminary data.</text>
</comment>
<name>A0AAW2MUG1_9LAMI</name>
<sequence>MEKVFRSAQREQRVSLLYLSNDILQNSRRKGSEFVNEFWKVLPAALKGVYDSGDENCKKVASRLCPCVCMHGLLLNADIEYALSSIVTQLIKLPPYPFVSWIDSCLRSRMEMQLEEEPIENICNPSLRGQNLKNEILGNNPSPVNNGKNSNPIKVVKRDATSLRIKLAVGGLPEKILTALQLVHDEAVNEEAALNKCRNAVSCVREIEKDIVNASSQGNLHGSDALDNIQKQENIIQQCISELENCEAVRVALVSQLGEALQDQVARGQIEQAANMRLQLTSTSSVPPTMSQPMMEPAFTPVPPPTNMTVPPPVRPVTSFANSNEEESKKATAAAVAAKLAASTSSAQMLTSILSSLVAEEAASMSSGLKRPKLEPPMVFPDAKSSEGANPAYFPTSQQAMTSMPPVQSASTQPLSQLQSPFLPPPPPPPLLAPPATSPANQLVQSNMTGLPYGYGASNLLPQPPSSNAAPGFPRPGPAPQQAQQNQQQQPLQPPASGGYYRPVGIGFYGQSHQPSTPPINRQ</sequence>
<feature type="region of interest" description="Disordered" evidence="2">
    <location>
        <begin position="366"/>
        <end position="443"/>
    </location>
</feature>
<dbReference type="PANTHER" id="PTHR12460">
    <property type="entry name" value="CYCLIN-DEPENDENT KINASE INHIBITOR-RELATED PROTEIN"/>
    <property type="match status" value="1"/>
</dbReference>
<dbReference type="GO" id="GO:0031124">
    <property type="term" value="P:mRNA 3'-end processing"/>
    <property type="evidence" value="ECO:0007669"/>
    <property type="project" value="TreeGrafter"/>
</dbReference>
<dbReference type="InterPro" id="IPR006569">
    <property type="entry name" value="CID_dom"/>
</dbReference>
<dbReference type="Pfam" id="PF04818">
    <property type="entry name" value="CID"/>
    <property type="match status" value="1"/>
</dbReference>
<evidence type="ECO:0000313" key="4">
    <source>
        <dbReference type="EMBL" id="KAL0334434.1"/>
    </source>
</evidence>
<evidence type="ECO:0000256" key="1">
    <source>
        <dbReference type="ARBA" id="ARBA00022664"/>
    </source>
</evidence>
<evidence type="ECO:0000256" key="2">
    <source>
        <dbReference type="SAM" id="MobiDB-lite"/>
    </source>
</evidence>
<reference evidence="4" key="1">
    <citation type="submission" date="2020-06" db="EMBL/GenBank/DDBJ databases">
        <authorList>
            <person name="Li T."/>
            <person name="Hu X."/>
            <person name="Zhang T."/>
            <person name="Song X."/>
            <person name="Zhang H."/>
            <person name="Dai N."/>
            <person name="Sheng W."/>
            <person name="Hou X."/>
            <person name="Wei L."/>
        </authorList>
    </citation>
    <scope>NUCLEOTIDE SEQUENCE</scope>
    <source>
        <strain evidence="4">G01</strain>
        <tissue evidence="4">Leaf</tissue>
    </source>
</reference>
<feature type="compositionally biased region" description="Polar residues" evidence="2">
    <location>
        <begin position="395"/>
        <end position="406"/>
    </location>
</feature>
<feature type="domain" description="CID" evidence="3">
    <location>
        <begin position="1"/>
        <end position="91"/>
    </location>
</feature>
<dbReference type="SUPFAM" id="SSF48464">
    <property type="entry name" value="ENTH/VHS domain"/>
    <property type="match status" value="1"/>
</dbReference>
<dbReference type="GO" id="GO:0005634">
    <property type="term" value="C:nucleus"/>
    <property type="evidence" value="ECO:0007669"/>
    <property type="project" value="UniProtKB-ARBA"/>
</dbReference>
<gene>
    <name evidence="4" type="ORF">Sangu_1599600</name>
</gene>
<dbReference type="EMBL" id="JACGWK010000009">
    <property type="protein sequence ID" value="KAL0334434.1"/>
    <property type="molecule type" value="Genomic_DNA"/>
</dbReference>
<organism evidence="4">
    <name type="scientific">Sesamum angustifolium</name>
    <dbReference type="NCBI Taxonomy" id="2727405"/>
    <lineage>
        <taxon>Eukaryota</taxon>
        <taxon>Viridiplantae</taxon>
        <taxon>Streptophyta</taxon>
        <taxon>Embryophyta</taxon>
        <taxon>Tracheophyta</taxon>
        <taxon>Spermatophyta</taxon>
        <taxon>Magnoliopsida</taxon>
        <taxon>eudicotyledons</taxon>
        <taxon>Gunneridae</taxon>
        <taxon>Pentapetalae</taxon>
        <taxon>asterids</taxon>
        <taxon>lamiids</taxon>
        <taxon>Lamiales</taxon>
        <taxon>Pedaliaceae</taxon>
        <taxon>Sesamum</taxon>
    </lineage>
</organism>
<keyword evidence="1" id="KW-0507">mRNA processing</keyword>
<feature type="region of interest" description="Disordered" evidence="2">
    <location>
        <begin position="455"/>
        <end position="523"/>
    </location>
</feature>
<proteinExistence type="predicted"/>
<dbReference type="PROSITE" id="PS51391">
    <property type="entry name" value="CID"/>
    <property type="match status" value="1"/>
</dbReference>
<feature type="compositionally biased region" description="Polar residues" evidence="2">
    <location>
        <begin position="511"/>
        <end position="523"/>
    </location>
</feature>